<dbReference type="PANTHER" id="PTHR30294:SF29">
    <property type="entry name" value="MULTIDRUG ABC TRANSPORTER PERMEASE YBHS-RELATED"/>
    <property type="match status" value="1"/>
</dbReference>
<feature type="transmembrane region" description="Helical" evidence="6">
    <location>
        <begin position="224"/>
        <end position="242"/>
    </location>
</feature>
<evidence type="ECO:0000256" key="6">
    <source>
        <dbReference type="SAM" id="Phobius"/>
    </source>
</evidence>
<name>A0A6C2UAD7_PONDE</name>
<keyword evidence="4 6" id="KW-1133">Transmembrane helix</keyword>
<feature type="transmembrane region" description="Helical" evidence="6">
    <location>
        <begin position="99"/>
        <end position="121"/>
    </location>
</feature>
<dbReference type="Pfam" id="PF12698">
    <property type="entry name" value="ABC2_membrane_3"/>
    <property type="match status" value="1"/>
</dbReference>
<comment type="subcellular location">
    <subcellularLocation>
        <location evidence="1">Cell membrane</location>
        <topology evidence="1">Multi-pass membrane protein</topology>
    </subcellularLocation>
</comment>
<evidence type="ECO:0000256" key="3">
    <source>
        <dbReference type="ARBA" id="ARBA00022692"/>
    </source>
</evidence>
<feature type="transmembrane region" description="Helical" evidence="6">
    <location>
        <begin position="24"/>
        <end position="47"/>
    </location>
</feature>
<dbReference type="InterPro" id="IPR013525">
    <property type="entry name" value="ABC2_TM"/>
</dbReference>
<keyword evidence="3 6" id="KW-0812">Transmembrane</keyword>
<gene>
    <name evidence="8" type="ORF">PDESU_05072</name>
</gene>
<evidence type="ECO:0000256" key="4">
    <source>
        <dbReference type="ARBA" id="ARBA00022989"/>
    </source>
</evidence>
<feature type="transmembrane region" description="Helical" evidence="6">
    <location>
        <begin position="59"/>
        <end position="78"/>
    </location>
</feature>
<dbReference type="RefSeq" id="WP_136081981.1">
    <property type="nucleotide sequence ID" value="NZ_CAAHFG010000003.1"/>
</dbReference>
<dbReference type="AlphaFoldDB" id="A0A6C2UAD7"/>
<proteinExistence type="predicted"/>
<feature type="transmembrane region" description="Helical" evidence="6">
    <location>
        <begin position="165"/>
        <end position="183"/>
    </location>
</feature>
<keyword evidence="5 6" id="KW-0472">Membrane</keyword>
<accession>A0A6C2UAD7</accession>
<keyword evidence="2" id="KW-1003">Cell membrane</keyword>
<evidence type="ECO:0000256" key="1">
    <source>
        <dbReference type="ARBA" id="ARBA00004651"/>
    </source>
</evidence>
<dbReference type="InterPro" id="IPR051449">
    <property type="entry name" value="ABC-2_transporter_component"/>
</dbReference>
<evidence type="ECO:0000256" key="5">
    <source>
        <dbReference type="ARBA" id="ARBA00023136"/>
    </source>
</evidence>
<evidence type="ECO:0000259" key="7">
    <source>
        <dbReference type="Pfam" id="PF12698"/>
    </source>
</evidence>
<feature type="domain" description="ABC-2 type transporter transmembrane" evidence="7">
    <location>
        <begin position="54"/>
        <end position="181"/>
    </location>
</feature>
<evidence type="ECO:0000256" key="2">
    <source>
        <dbReference type="ARBA" id="ARBA00022475"/>
    </source>
</evidence>
<dbReference type="GO" id="GO:0005886">
    <property type="term" value="C:plasma membrane"/>
    <property type="evidence" value="ECO:0007669"/>
    <property type="project" value="UniProtKB-SubCell"/>
</dbReference>
<dbReference type="Proteomes" id="UP000366872">
    <property type="component" value="Unassembled WGS sequence"/>
</dbReference>
<reference evidence="8 9" key="1">
    <citation type="submission" date="2019-04" db="EMBL/GenBank/DDBJ databases">
        <authorList>
            <person name="Van Vliet M D."/>
        </authorList>
    </citation>
    <scope>NUCLEOTIDE SEQUENCE [LARGE SCALE GENOMIC DNA]</scope>
    <source>
        <strain evidence="8 9">F1</strain>
    </source>
</reference>
<evidence type="ECO:0000313" key="8">
    <source>
        <dbReference type="EMBL" id="VGO16481.1"/>
    </source>
</evidence>
<protein>
    <recommendedName>
        <fullName evidence="7">ABC-2 type transporter transmembrane domain-containing protein</fullName>
    </recommendedName>
</protein>
<keyword evidence="9" id="KW-1185">Reference proteome</keyword>
<evidence type="ECO:0000313" key="9">
    <source>
        <dbReference type="Proteomes" id="UP000366872"/>
    </source>
</evidence>
<dbReference type="PANTHER" id="PTHR30294">
    <property type="entry name" value="MEMBRANE COMPONENT OF ABC TRANSPORTER YHHJ-RELATED"/>
    <property type="match status" value="1"/>
</dbReference>
<organism evidence="8 9">
    <name type="scientific">Pontiella desulfatans</name>
    <dbReference type="NCBI Taxonomy" id="2750659"/>
    <lineage>
        <taxon>Bacteria</taxon>
        <taxon>Pseudomonadati</taxon>
        <taxon>Kiritimatiellota</taxon>
        <taxon>Kiritimatiellia</taxon>
        <taxon>Kiritimatiellales</taxon>
        <taxon>Pontiellaceae</taxon>
        <taxon>Pontiella</taxon>
    </lineage>
</organism>
<dbReference type="EMBL" id="CAAHFG010000003">
    <property type="protein sequence ID" value="VGO16481.1"/>
    <property type="molecule type" value="Genomic_DNA"/>
</dbReference>
<sequence length="248" mass="27422">MNESTSHVLAIAKREWRAYFDSPVAYVFIIIFLMLAGFFTFSLAQFFEAGQASLNGFFTWHPWLYMILVPAVAMRLWAEERRSGTIELLFTVSVTPLQALLGKFAAAWLFMLLALTLTLPVPMTAAYLGSPDMGSIVSGYIGSGLLAGAYVAAGMFTSALTRNQVISFILAVVIGLFLILAGYPPVTDLLARWAPMWLVDGVASFSFMPHYEALQRGVIDLRDLVYFASVMVFMLFATQVVLKNKVGR</sequence>
<feature type="transmembrane region" description="Helical" evidence="6">
    <location>
        <begin position="133"/>
        <end position="153"/>
    </location>
</feature>